<reference evidence="1" key="1">
    <citation type="journal article" date="2012" name="Mol. Biol. Evol.">
        <title>The Plasmodium Apicoplast Genome: Conserved Structure and Close Relationship of P. ovale to Rodent Malaria Parasites.</title>
        <authorList>
            <person name="Arisue N."/>
            <person name="Hashimoto T."/>
            <person name="Mitsui H."/>
            <person name="Palacpac N.M.Q."/>
            <person name="Kaneko A."/>
            <person name="Kawai S."/>
            <person name="Hasegawa M."/>
            <person name="Tanabe K."/>
            <person name="Horii T."/>
        </authorList>
    </citation>
    <scope>NUCLEOTIDE SEQUENCE</scope>
    <source>
        <strain evidence="1">Kisii67</strain>
    </source>
</reference>
<evidence type="ECO:0000313" key="1">
    <source>
        <dbReference type="EMBL" id="BAL70583.1"/>
    </source>
</evidence>
<sequence>MKNIFLYSKSNKTLYKTYKINLYNKNKNKFNIIKLGIYNSKLNIISCIYYILLKFLKCNFILNKNLFKLLLYKIKNKRNDRVVYCI</sequence>
<organism evidence="1">
    <name type="scientific">Plasmodium malariae</name>
    <dbReference type="NCBI Taxonomy" id="5858"/>
    <lineage>
        <taxon>Eukaryota</taxon>
        <taxon>Sar</taxon>
        <taxon>Alveolata</taxon>
        <taxon>Apicomplexa</taxon>
        <taxon>Aconoidasida</taxon>
        <taxon>Haemosporida</taxon>
        <taxon>Plasmodiidae</taxon>
        <taxon>Plasmodium</taxon>
        <taxon>Plasmodium (Plasmodium)</taxon>
    </lineage>
</organism>
<dbReference type="RefSeq" id="YP_009307928.1">
    <property type="nucleotide sequence ID" value="NC_031401.1"/>
</dbReference>
<dbReference type="AlphaFoldDB" id="H7CDG3"/>
<reference evidence="2 3" key="2">
    <citation type="submission" date="2016-06" db="EMBL/GenBank/DDBJ databases">
        <authorList>
            <consortium name="Pathogen Informatics"/>
        </authorList>
    </citation>
    <scope>NUCLEOTIDE SEQUENCE [LARGE SCALE GENOMIC DNA]</scope>
</reference>
<dbReference type="KEGG" id="pmal:POWCR01_gp09"/>
<gene>
    <name evidence="1" type="primary">ORF79</name>
    <name evidence="2" type="ORF">PMUG01_API003700</name>
</gene>
<dbReference type="Proteomes" id="UP000219813">
    <property type="component" value="Apicoplast API"/>
</dbReference>
<accession>H7CDG3</accession>
<dbReference type="EMBL" id="LT594636">
    <property type="protein sequence ID" value="SBT86802.1"/>
    <property type="molecule type" value="Genomic_DNA"/>
</dbReference>
<name>H7CDG3_PLAMA</name>
<keyword evidence="3" id="KW-1185">Reference proteome</keyword>
<evidence type="ECO:0000313" key="3">
    <source>
        <dbReference type="Proteomes" id="UP000219813"/>
    </source>
</evidence>
<keyword evidence="1" id="KW-0933">Apicoplast</keyword>
<dbReference type="EMBL" id="AB649418">
    <property type="protein sequence ID" value="BAL70583.1"/>
    <property type="molecule type" value="Genomic_DNA"/>
</dbReference>
<protein>
    <submittedName>
        <fullName evidence="1">Open reading frame 79</fullName>
    </submittedName>
</protein>
<dbReference type="OMA" id="TYKIYLY"/>
<evidence type="ECO:0000313" key="2">
    <source>
        <dbReference type="EMBL" id="SBT86802.1"/>
    </source>
</evidence>
<dbReference type="GeneID" id="29295221"/>
<dbReference type="VEuPathDB" id="PlasmoDB:PmUG01_API003700"/>
<keyword evidence="1" id="KW-0934">Plastid</keyword>
<geneLocation type="apicoplast" evidence="1"/>
<proteinExistence type="predicted"/>